<dbReference type="SMART" id="SM00642">
    <property type="entry name" value="Aamy"/>
    <property type="match status" value="1"/>
</dbReference>
<dbReference type="GO" id="GO:0005975">
    <property type="term" value="P:carbohydrate metabolic process"/>
    <property type="evidence" value="ECO:0007669"/>
    <property type="project" value="InterPro"/>
</dbReference>
<dbReference type="InterPro" id="IPR006047">
    <property type="entry name" value="GH13_cat_dom"/>
</dbReference>
<evidence type="ECO:0000256" key="2">
    <source>
        <dbReference type="ARBA" id="ARBA00023295"/>
    </source>
</evidence>
<reference evidence="4" key="2">
    <citation type="submission" date="2021-04" db="EMBL/GenBank/DDBJ databases">
        <authorList>
            <person name="Gilroy R."/>
        </authorList>
    </citation>
    <scope>NUCLEOTIDE SEQUENCE</scope>
    <source>
        <strain evidence="4">CHK33-5263</strain>
    </source>
</reference>
<keyword evidence="2" id="KW-0326">Glycosidase</keyword>
<proteinExistence type="predicted"/>
<sequence>MQFYYNPLDRACKSYTGAFPTDTAVTFRILWKGDGAMPDHLDARLVLSRDGEERKPISMDRQSYGYSVTLRFHQTGLYFYYFRIGDDYFGCGALRRGSFMPLKNLVSWQITVYDKLYHTPDWMKGGVMYQIFPDRFYKVGERPVREGKFLRSDWGGLPKYRPNEFGKVLNNDFFGGNLAGITEKLDYLRGLGVTIIYLNPIFEAYSNHRYDTGDYMKIDPLLGDNEDLDKLVSEAGKRGIRIVLDAVFNHTGSDSRYFNRYGTYDSVGAYQSPYSPYYDWYTFQNYPDVYDSWWGIDTLPAVNESSPSYQEFIFGENGVLKTWLRHGVGGYRLDVADELPDFFLEKLRAAVKTYDDDAVIIGEVWEDASNKIAYSQRRKYLQGHELDSVMNYPLKDAIISFVLSGNTQQLRETISMLIDHYHKQTLDVLMNILGTHDTARILSVLSGKTCSNKDEMAVAFLSEREKAAAKQKLMMAAVLQFTLPGVPCIYYGDENGMEGYSDPFCRRCFDWVNTDEELTAFYRKLGALRHNHKVFIDGTYKEIFGDSCCLVYSRQNDHPEDTVYIYVNNSFASYNMKFEGTFVDLLSGKHITGTLTCGAKSYGILARVQ</sequence>
<dbReference type="PANTHER" id="PTHR10357">
    <property type="entry name" value="ALPHA-AMYLASE FAMILY MEMBER"/>
    <property type="match status" value="1"/>
</dbReference>
<dbReference type="CDD" id="cd11338">
    <property type="entry name" value="AmyAc_CMD"/>
    <property type="match status" value="1"/>
</dbReference>
<evidence type="ECO:0000259" key="3">
    <source>
        <dbReference type="SMART" id="SM00642"/>
    </source>
</evidence>
<dbReference type="GO" id="GO:0016798">
    <property type="term" value="F:hydrolase activity, acting on glycosyl bonds"/>
    <property type="evidence" value="ECO:0007669"/>
    <property type="project" value="UniProtKB-KW"/>
</dbReference>
<dbReference type="Pfam" id="PF00128">
    <property type="entry name" value="Alpha-amylase"/>
    <property type="match status" value="1"/>
</dbReference>
<dbReference type="SUPFAM" id="SSF51445">
    <property type="entry name" value="(Trans)glycosidases"/>
    <property type="match status" value="1"/>
</dbReference>
<dbReference type="Gene3D" id="3.90.400.10">
    <property type="entry name" value="Oligo-1,6-glucosidase, Domain 2"/>
    <property type="match status" value="1"/>
</dbReference>
<reference evidence="4" key="1">
    <citation type="journal article" date="2021" name="PeerJ">
        <title>Extensive microbial diversity within the chicken gut microbiome revealed by metagenomics and culture.</title>
        <authorList>
            <person name="Gilroy R."/>
            <person name="Ravi A."/>
            <person name="Getino M."/>
            <person name="Pursley I."/>
            <person name="Horton D.L."/>
            <person name="Alikhan N.F."/>
            <person name="Baker D."/>
            <person name="Gharbi K."/>
            <person name="Hall N."/>
            <person name="Watson M."/>
            <person name="Adriaenssens E.M."/>
            <person name="Foster-Nyarko E."/>
            <person name="Jarju S."/>
            <person name="Secka A."/>
            <person name="Antonio M."/>
            <person name="Oren A."/>
            <person name="Chaudhuri R.R."/>
            <person name="La Ragione R."/>
            <person name="Hildebrand F."/>
            <person name="Pallen M.J."/>
        </authorList>
    </citation>
    <scope>NUCLEOTIDE SEQUENCE</scope>
    <source>
        <strain evidence="4">CHK33-5263</strain>
    </source>
</reference>
<organism evidence="4 5">
    <name type="scientific">Candidatus Gallimonas intestinigallinarum</name>
    <dbReference type="NCBI Taxonomy" id="2838604"/>
    <lineage>
        <taxon>Bacteria</taxon>
        <taxon>Bacillati</taxon>
        <taxon>Bacillota</taxon>
        <taxon>Clostridia</taxon>
        <taxon>Candidatus Gallimonas</taxon>
    </lineage>
</organism>
<dbReference type="Proteomes" id="UP000824044">
    <property type="component" value="Unassembled WGS sequence"/>
</dbReference>
<dbReference type="EMBL" id="DXBS01000123">
    <property type="protein sequence ID" value="HIZ25138.1"/>
    <property type="molecule type" value="Genomic_DNA"/>
</dbReference>
<accession>A0A9D2IVM3</accession>
<evidence type="ECO:0000313" key="4">
    <source>
        <dbReference type="EMBL" id="HIZ25138.1"/>
    </source>
</evidence>
<evidence type="ECO:0000313" key="5">
    <source>
        <dbReference type="Proteomes" id="UP000824044"/>
    </source>
</evidence>
<dbReference type="PANTHER" id="PTHR10357:SF210">
    <property type="entry name" value="MALTODEXTRIN GLUCOSIDASE"/>
    <property type="match status" value="1"/>
</dbReference>
<dbReference type="AlphaFoldDB" id="A0A9D2IVM3"/>
<name>A0A9D2IVM3_9FIRM</name>
<protein>
    <submittedName>
        <fullName evidence="4">Glycoside hydrolase family 13 protein</fullName>
    </submittedName>
</protein>
<keyword evidence="1 4" id="KW-0378">Hydrolase</keyword>
<gene>
    <name evidence="4" type="ORF">H9812_06695</name>
</gene>
<evidence type="ECO:0000256" key="1">
    <source>
        <dbReference type="ARBA" id="ARBA00022801"/>
    </source>
</evidence>
<dbReference type="Gene3D" id="3.20.20.80">
    <property type="entry name" value="Glycosidases"/>
    <property type="match status" value="1"/>
</dbReference>
<feature type="domain" description="Glycosyl hydrolase family 13 catalytic" evidence="3">
    <location>
        <begin position="130"/>
        <end position="529"/>
    </location>
</feature>
<dbReference type="InterPro" id="IPR017853">
    <property type="entry name" value="GH"/>
</dbReference>
<comment type="caution">
    <text evidence="4">The sequence shown here is derived from an EMBL/GenBank/DDBJ whole genome shotgun (WGS) entry which is preliminary data.</text>
</comment>
<dbReference type="InterPro" id="IPR045857">
    <property type="entry name" value="O16G_dom_2"/>
</dbReference>